<dbReference type="Proteomes" id="UP001352223">
    <property type="component" value="Unassembled WGS sequence"/>
</dbReference>
<accession>A0ABU6CFA5</accession>
<dbReference type="RefSeq" id="WP_324771131.1">
    <property type="nucleotide sequence ID" value="NZ_JAOZYB010000230.1"/>
</dbReference>
<keyword evidence="1" id="KW-0472">Membrane</keyword>
<feature type="transmembrane region" description="Helical" evidence="1">
    <location>
        <begin position="89"/>
        <end position="107"/>
    </location>
</feature>
<organism evidence="2 3">
    <name type="scientific">Streptomyces kunmingensis</name>
    <dbReference type="NCBI Taxonomy" id="68225"/>
    <lineage>
        <taxon>Bacteria</taxon>
        <taxon>Bacillati</taxon>
        <taxon>Actinomycetota</taxon>
        <taxon>Actinomycetes</taxon>
        <taxon>Kitasatosporales</taxon>
        <taxon>Streptomycetaceae</taxon>
        <taxon>Streptomyces</taxon>
    </lineage>
</organism>
<keyword evidence="1" id="KW-0812">Transmembrane</keyword>
<feature type="transmembrane region" description="Helical" evidence="1">
    <location>
        <begin position="147"/>
        <end position="165"/>
    </location>
</feature>
<sequence length="166" mass="17296">MTVREQRVSWPRYVAHWARHEARTLPVRVLGVALLVMAGRPWETVHSAVWAVLFAGAVVFAAWAAPGVDRRPSLASARWTHRLARHRTSVLACGAVAVAGVGETRGWQGGGVAVLLVAYLVASDTWLFGAGSSGAGSSVGRRGVARVWVEGAGAVVGALVVLGAAA</sequence>
<proteinExistence type="predicted"/>
<reference evidence="2 3" key="1">
    <citation type="submission" date="2022-10" db="EMBL/GenBank/DDBJ databases">
        <authorList>
            <person name="Xie J."/>
            <person name="Shen N."/>
        </authorList>
    </citation>
    <scope>NUCLEOTIDE SEQUENCE [LARGE SCALE GENOMIC DNA]</scope>
    <source>
        <strain evidence="2 3">DSM 41681</strain>
    </source>
</reference>
<feature type="non-terminal residue" evidence="2">
    <location>
        <position position="166"/>
    </location>
</feature>
<evidence type="ECO:0000313" key="3">
    <source>
        <dbReference type="Proteomes" id="UP001352223"/>
    </source>
</evidence>
<keyword evidence="1" id="KW-1133">Transmembrane helix</keyword>
<evidence type="ECO:0000256" key="1">
    <source>
        <dbReference type="SAM" id="Phobius"/>
    </source>
</evidence>
<dbReference type="EMBL" id="JAOZYB010000230">
    <property type="protein sequence ID" value="MEB3963389.1"/>
    <property type="molecule type" value="Genomic_DNA"/>
</dbReference>
<name>A0ABU6CFA5_9ACTN</name>
<feature type="transmembrane region" description="Helical" evidence="1">
    <location>
        <begin position="48"/>
        <end position="68"/>
    </location>
</feature>
<comment type="caution">
    <text evidence="2">The sequence shown here is derived from an EMBL/GenBank/DDBJ whole genome shotgun (WGS) entry which is preliminary data.</text>
</comment>
<gene>
    <name evidence="2" type="ORF">OKJ48_24545</name>
</gene>
<feature type="transmembrane region" description="Helical" evidence="1">
    <location>
        <begin position="113"/>
        <end position="135"/>
    </location>
</feature>
<keyword evidence="3" id="KW-1185">Reference proteome</keyword>
<protein>
    <submittedName>
        <fullName evidence="2">Uncharacterized protein</fullName>
    </submittedName>
</protein>
<evidence type="ECO:0000313" key="2">
    <source>
        <dbReference type="EMBL" id="MEB3963389.1"/>
    </source>
</evidence>